<dbReference type="GO" id="GO:0015562">
    <property type="term" value="F:efflux transmembrane transporter activity"/>
    <property type="evidence" value="ECO:0007669"/>
    <property type="project" value="InterPro"/>
</dbReference>
<dbReference type="STRING" id="653930.SAMN05216589_1550"/>
<name>A0A031MDU1_9GAMM</name>
<sequence>MNKTNTALARLGFIGVLLLTLAGCAGLAPQSSLEQVQQQSAELTGQDSLHWATAQDQPPVVRERIAELLAEPLALESAVEIALMNNPGLQARLFDLGIADAQRVQASRLPNPGFSIGRMTRGSEVEWERGLHLNLGSLIALPLTRRIAEGQNAQVQREVSLSVMRLATDTRIAWYRAVAAQQSLVYSEQVLQAADAGAEMAHRMAAVGNYSALQQAREQSFYAEAALAHLQARQEQVASHERLVRLLGLWGEQTDFTLPERLPDVPAKPLDKPDIEQQAMASRLDVRAAQQGAKRLATNLKLGKATRFINVLELGVSNNSSNEEPVQRGYEVTVELPLFDWSGARMAGNEARYMQQLQMTAEVAINARSQVREGYQAYRTAWDVAAHYRDEIVPLRKRISEENMLLYNGMFIGVFELLADAREQISTVNRYLQAQSDFWVAQSELDLVRFGPVTPSEANSASSTSASPAGGH</sequence>
<dbReference type="PANTHER" id="PTHR30203">
    <property type="entry name" value="OUTER MEMBRANE CATION EFFLUX PROTEIN"/>
    <property type="match status" value="1"/>
</dbReference>
<organism evidence="4 7">
    <name type="scientific">Halopseudomonas bauzanensis</name>
    <dbReference type="NCBI Taxonomy" id="653930"/>
    <lineage>
        <taxon>Bacteria</taxon>
        <taxon>Pseudomonadati</taxon>
        <taxon>Pseudomonadota</taxon>
        <taxon>Gammaproteobacteria</taxon>
        <taxon>Pseudomonadales</taxon>
        <taxon>Pseudomonadaceae</taxon>
        <taxon>Halopseudomonas</taxon>
    </lineage>
</organism>
<dbReference type="AlphaFoldDB" id="A0A031MDU1"/>
<accession>A0A031MDU1</accession>
<reference evidence="5 6" key="1">
    <citation type="submission" date="2016-10" db="EMBL/GenBank/DDBJ databases">
        <authorList>
            <person name="de Groot N.N."/>
        </authorList>
    </citation>
    <scope>NUCLEOTIDE SEQUENCE [LARGE SCALE GENOMIC DNA]</scope>
    <source>
        <strain evidence="3 5">CGMCC 1.9095</strain>
        <strain evidence="2 6">DSM 22558</strain>
    </source>
</reference>
<dbReference type="Proteomes" id="UP000186599">
    <property type="component" value="Unassembled WGS sequence"/>
</dbReference>
<dbReference type="EMBL" id="SWAV01000001">
    <property type="protein sequence ID" value="TKA92925.1"/>
    <property type="molecule type" value="Genomic_DNA"/>
</dbReference>
<dbReference type="EMBL" id="FOUA01000002">
    <property type="protein sequence ID" value="SFL95397.1"/>
    <property type="molecule type" value="Genomic_DNA"/>
</dbReference>
<evidence type="ECO:0000313" key="4">
    <source>
        <dbReference type="EMBL" id="TKA92925.1"/>
    </source>
</evidence>
<dbReference type="Proteomes" id="UP000186904">
    <property type="component" value="Unassembled WGS sequence"/>
</dbReference>
<dbReference type="RefSeq" id="WP_051611248.1">
    <property type="nucleotide sequence ID" value="NZ_FOGN01000002.1"/>
</dbReference>
<dbReference type="PROSITE" id="PS51257">
    <property type="entry name" value="PROKAR_LIPOPROTEIN"/>
    <property type="match status" value="1"/>
</dbReference>
<dbReference type="EMBL" id="FOGN01000002">
    <property type="protein sequence ID" value="SER84750.1"/>
    <property type="molecule type" value="Genomic_DNA"/>
</dbReference>
<dbReference type="OrthoDB" id="237412at2"/>
<dbReference type="Gene3D" id="1.20.1600.10">
    <property type="entry name" value="Outer membrane efflux proteins (OEP)"/>
    <property type="match status" value="1"/>
</dbReference>
<dbReference type="PANTHER" id="PTHR30203:SF24">
    <property type="entry name" value="BLR4935 PROTEIN"/>
    <property type="match status" value="1"/>
</dbReference>
<evidence type="ECO:0000313" key="3">
    <source>
        <dbReference type="EMBL" id="SFL95397.1"/>
    </source>
</evidence>
<evidence type="ECO:0000313" key="7">
    <source>
        <dbReference type="Proteomes" id="UP000305198"/>
    </source>
</evidence>
<reference evidence="4 7" key="2">
    <citation type="submission" date="2019-04" db="EMBL/GenBank/DDBJ databases">
        <title>Crypto-aerobic microbial life in anoxic (sulfidic) marine sediments.</title>
        <authorList>
            <person name="Bhattacharya S."/>
            <person name="Roy C."/>
            <person name="Mondal N."/>
            <person name="Sarkar J."/>
            <person name="Mandal S."/>
            <person name="Rameez M.J."/>
            <person name="Ghosh W."/>
        </authorList>
    </citation>
    <scope>NUCLEOTIDE SEQUENCE [LARGE SCALE GENOMIC DNA]</scope>
    <source>
        <strain evidence="4 7">SBBB</strain>
    </source>
</reference>
<dbReference type="SUPFAM" id="SSF56954">
    <property type="entry name" value="Outer membrane efflux proteins (OEP)"/>
    <property type="match status" value="1"/>
</dbReference>
<evidence type="ECO:0000313" key="2">
    <source>
        <dbReference type="EMBL" id="SER84750.1"/>
    </source>
</evidence>
<evidence type="ECO:0000313" key="5">
    <source>
        <dbReference type="Proteomes" id="UP000186599"/>
    </source>
</evidence>
<gene>
    <name evidence="4" type="ORF">FA869_01690</name>
    <name evidence="3" type="ORF">SAMN04487855_1763</name>
    <name evidence="2" type="ORF">SAMN05216589_1550</name>
</gene>
<proteinExistence type="predicted"/>
<dbReference type="Proteomes" id="UP000305198">
    <property type="component" value="Unassembled WGS sequence"/>
</dbReference>
<keyword evidence="5" id="KW-1185">Reference proteome</keyword>
<dbReference type="GO" id="GO:0016020">
    <property type="term" value="C:membrane"/>
    <property type="evidence" value="ECO:0007669"/>
    <property type="project" value="UniProtKB-SubCell"/>
</dbReference>
<comment type="subcellular location">
    <subcellularLocation>
        <location evidence="1">Cell outer membrane</location>
    </subcellularLocation>
</comment>
<evidence type="ECO:0000256" key="1">
    <source>
        <dbReference type="ARBA" id="ARBA00004442"/>
    </source>
</evidence>
<evidence type="ECO:0000313" key="6">
    <source>
        <dbReference type="Proteomes" id="UP000186904"/>
    </source>
</evidence>
<protein>
    <submittedName>
        <fullName evidence="2">Outer membrane protein TolC</fullName>
    </submittedName>
    <submittedName>
        <fullName evidence="4">TolC family protein</fullName>
    </submittedName>
</protein>
<dbReference type="InterPro" id="IPR010131">
    <property type="entry name" value="MdtP/NodT-like"/>
</dbReference>